<proteinExistence type="predicted"/>
<organism evidence="2 3">
    <name type="scientific">Metapseudomonas lalkuanensis</name>
    <dbReference type="NCBI Taxonomy" id="2604832"/>
    <lineage>
        <taxon>Bacteria</taxon>
        <taxon>Pseudomonadati</taxon>
        <taxon>Pseudomonadota</taxon>
        <taxon>Gammaproteobacteria</taxon>
        <taxon>Pseudomonadales</taxon>
        <taxon>Pseudomonadaceae</taxon>
        <taxon>Metapseudomonas</taxon>
    </lineage>
</organism>
<accession>A0A5J6QTA0</accession>
<dbReference type="InterPro" id="IPR024467">
    <property type="entry name" value="Xre/MbcA/ParS-like_toxin-bd"/>
</dbReference>
<evidence type="ECO:0000313" key="3">
    <source>
        <dbReference type="Proteomes" id="UP000327179"/>
    </source>
</evidence>
<dbReference type="KEGG" id="plal:FXN65_23995"/>
<reference evidence="2 3" key="1">
    <citation type="submission" date="2019-08" db="EMBL/GenBank/DDBJ databases">
        <title>Whole-genome Sequencing of e-waste polymer degrading bacterium Pseudomonas sp. strain PE08.</title>
        <authorList>
            <person name="Kirdat K."/>
            <person name="Debbarma P."/>
            <person name="Narawade N."/>
            <person name="Suyal D."/>
            <person name="Thorat V."/>
            <person name="Shouche Y."/>
            <person name="Goel R."/>
            <person name="Yadav A."/>
        </authorList>
    </citation>
    <scope>NUCLEOTIDE SEQUENCE [LARGE SCALE GENOMIC DNA]</scope>
    <source>
        <strain evidence="2 3">PE08</strain>
    </source>
</reference>
<gene>
    <name evidence="2" type="ORF">FXN65_23995</name>
</gene>
<dbReference type="Pfam" id="PF09722">
    <property type="entry name" value="Xre_MbcA_ParS_C"/>
    <property type="match status" value="1"/>
</dbReference>
<sequence length="206" mass="23152">MWRTPMNEQLEAVLCSRYPKLLPSQGQNCLQLFGFECQNGWFALIYAACELMQQHTDNSDSGQVIASQVKEKFGGLRFYYHGGDDYVAPVVELVERLSESICELCGAPGRIRERNGWLSARCLLHEDETGIPSQEMSEWISQGDSMAAVLEAALRLFAFDARETSRWLTSPARALGMKAPLEHLQEHNGHRDVMNLIGQIEHGVVP</sequence>
<protein>
    <submittedName>
        <fullName evidence="2">DUF2384 domain-containing protein</fullName>
    </submittedName>
</protein>
<evidence type="ECO:0000313" key="2">
    <source>
        <dbReference type="EMBL" id="QEY64972.1"/>
    </source>
</evidence>
<dbReference type="AlphaFoldDB" id="A0A5J6QTA0"/>
<dbReference type="EMBL" id="CP043311">
    <property type="protein sequence ID" value="QEY64972.1"/>
    <property type="molecule type" value="Genomic_DNA"/>
</dbReference>
<name>A0A5J6QTA0_9GAMM</name>
<feature type="domain" description="Antitoxin Xre/MbcA/ParS-like toxin-binding" evidence="1">
    <location>
        <begin position="160"/>
        <end position="203"/>
    </location>
</feature>
<dbReference type="Proteomes" id="UP000327179">
    <property type="component" value="Chromosome"/>
</dbReference>
<keyword evidence="3" id="KW-1185">Reference proteome</keyword>
<evidence type="ECO:0000259" key="1">
    <source>
        <dbReference type="Pfam" id="PF09722"/>
    </source>
</evidence>